<dbReference type="RefSeq" id="WP_148913578.1">
    <property type="nucleotide sequence ID" value="NZ_VSZS01000056.1"/>
</dbReference>
<sequence>MEKAVGAASLVAMLTACQSYPDQPSGVFSVTGDYQAIADCTYLKLRENGYWRKDDLPSLNKTELVLGTNTVAAGRIDFSASGANATTVSILFPTPIQGRDHYTNQFRPIVESCLGPS</sequence>
<dbReference type="EMBL" id="VSZS01000056">
    <property type="protein sequence ID" value="TYR34239.1"/>
    <property type="molecule type" value="Genomic_DNA"/>
</dbReference>
<evidence type="ECO:0000313" key="1">
    <source>
        <dbReference type="EMBL" id="TYR34239.1"/>
    </source>
</evidence>
<protein>
    <recommendedName>
        <fullName evidence="3">Lipoprotein</fullName>
    </recommendedName>
</protein>
<gene>
    <name evidence="1" type="ORF">FY036_04800</name>
</gene>
<dbReference type="Proteomes" id="UP000323258">
    <property type="component" value="Unassembled WGS sequence"/>
</dbReference>
<dbReference type="AlphaFoldDB" id="A0A5D4H2C8"/>
<evidence type="ECO:0008006" key="3">
    <source>
        <dbReference type="Google" id="ProtNLM"/>
    </source>
</evidence>
<keyword evidence="2" id="KW-1185">Reference proteome</keyword>
<reference evidence="1 2" key="1">
    <citation type="submission" date="2019-08" db="EMBL/GenBank/DDBJ databases">
        <authorList>
            <person name="Seo Y.L."/>
        </authorList>
    </citation>
    <scope>NUCLEOTIDE SEQUENCE [LARGE SCALE GENOMIC DNA]</scope>
    <source>
        <strain evidence="1 2">MaA-C15</strain>
    </source>
</reference>
<accession>A0A5D4H2C8</accession>
<name>A0A5D4H2C8_9HYPH</name>
<proteinExistence type="predicted"/>
<evidence type="ECO:0000313" key="2">
    <source>
        <dbReference type="Proteomes" id="UP000323258"/>
    </source>
</evidence>
<dbReference type="PROSITE" id="PS51257">
    <property type="entry name" value="PROKAR_LIPOPROTEIN"/>
    <property type="match status" value="1"/>
</dbReference>
<reference evidence="1 2" key="2">
    <citation type="submission" date="2019-09" db="EMBL/GenBank/DDBJ databases">
        <title>Mesorhizobium sp. MaA-C15 isolated from Microcystis aeruginosa.</title>
        <authorList>
            <person name="Jeong S.E."/>
            <person name="Jin H.M."/>
            <person name="Jeon C.O."/>
        </authorList>
    </citation>
    <scope>NUCLEOTIDE SEQUENCE [LARGE SCALE GENOMIC DNA]</scope>
    <source>
        <strain evidence="1 2">MaA-C15</strain>
    </source>
</reference>
<organism evidence="1 2">
    <name type="scientific">Neoaquamicrobium microcysteis</name>
    <dbReference type="NCBI Taxonomy" id="2682781"/>
    <lineage>
        <taxon>Bacteria</taxon>
        <taxon>Pseudomonadati</taxon>
        <taxon>Pseudomonadota</taxon>
        <taxon>Alphaproteobacteria</taxon>
        <taxon>Hyphomicrobiales</taxon>
        <taxon>Phyllobacteriaceae</taxon>
        <taxon>Neoaquamicrobium</taxon>
    </lineage>
</organism>
<comment type="caution">
    <text evidence="1">The sequence shown here is derived from an EMBL/GenBank/DDBJ whole genome shotgun (WGS) entry which is preliminary data.</text>
</comment>